<feature type="region of interest" description="Disordered" evidence="1">
    <location>
        <begin position="1"/>
        <end position="28"/>
    </location>
</feature>
<evidence type="ECO:0000313" key="3">
    <source>
        <dbReference type="Proteomes" id="UP000321085"/>
    </source>
</evidence>
<dbReference type="Proteomes" id="UP000321085">
    <property type="component" value="Unassembled WGS sequence"/>
</dbReference>
<organism evidence="2 3">
    <name type="scientific">Microvirga aerophila</name>
    <dbReference type="NCBI Taxonomy" id="670291"/>
    <lineage>
        <taxon>Bacteria</taxon>
        <taxon>Pseudomonadati</taxon>
        <taxon>Pseudomonadota</taxon>
        <taxon>Alphaproteobacteria</taxon>
        <taxon>Hyphomicrobiales</taxon>
        <taxon>Methylobacteriaceae</taxon>
        <taxon>Microvirga</taxon>
    </lineage>
</organism>
<dbReference type="EMBL" id="BJYU01000044">
    <property type="protein sequence ID" value="GEO15585.1"/>
    <property type="molecule type" value="Genomic_DNA"/>
</dbReference>
<comment type="caution">
    <text evidence="2">The sequence shown here is derived from an EMBL/GenBank/DDBJ whole genome shotgun (WGS) entry which is preliminary data.</text>
</comment>
<name>A0A512BUJ7_9HYPH</name>
<feature type="compositionally biased region" description="Low complexity" evidence="1">
    <location>
        <begin position="209"/>
        <end position="227"/>
    </location>
</feature>
<reference evidence="2 3" key="1">
    <citation type="submission" date="2019-07" db="EMBL/GenBank/DDBJ databases">
        <title>Whole genome shotgun sequence of Microvirga aerophila NBRC 106136.</title>
        <authorList>
            <person name="Hosoyama A."/>
            <person name="Uohara A."/>
            <person name="Ohji S."/>
            <person name="Ichikawa N."/>
        </authorList>
    </citation>
    <scope>NUCLEOTIDE SEQUENCE [LARGE SCALE GENOMIC DNA]</scope>
    <source>
        <strain evidence="2 3">NBRC 106136</strain>
    </source>
</reference>
<accession>A0A512BUJ7</accession>
<dbReference type="AlphaFoldDB" id="A0A512BUJ7"/>
<feature type="compositionally biased region" description="Low complexity" evidence="1">
    <location>
        <begin position="15"/>
        <end position="28"/>
    </location>
</feature>
<sequence length="318" mass="32910">MDLRNQSPETSAVRSQTAESASAKETASIVRIDPQASAALASAINSAKQGVNLEGAAGSTEPQETTPDAMPLAGARKGYSNTYLSRAAMGLVLIGSCWVASYAGTLASRDSIQQFGTDAARSEVALGRINGEIEALKSELTAFREAINAASAAERRQSAKLGEKIDGFSQALRSADATRNSDAKFAALDARLGKMEGQILTTLAGMTAKPAAPATDPASTASVAPTPVAAPVPPPAPAPASTPAVKPAKNDPAKNEPVDGWVVREVYDGAALVEGRNRRLYEVVPGGVVPGVGRVESIERRGRSWVVLTDKGVIGTYR</sequence>
<keyword evidence="3" id="KW-1185">Reference proteome</keyword>
<feature type="region of interest" description="Disordered" evidence="1">
    <location>
        <begin position="209"/>
        <end position="256"/>
    </location>
</feature>
<protein>
    <submittedName>
        <fullName evidence="2">Uncharacterized protein</fullName>
    </submittedName>
</protein>
<feature type="compositionally biased region" description="Pro residues" evidence="1">
    <location>
        <begin position="228"/>
        <end position="240"/>
    </location>
</feature>
<feature type="compositionally biased region" description="Polar residues" evidence="1">
    <location>
        <begin position="1"/>
        <end position="14"/>
    </location>
</feature>
<evidence type="ECO:0000256" key="1">
    <source>
        <dbReference type="SAM" id="MobiDB-lite"/>
    </source>
</evidence>
<proteinExistence type="predicted"/>
<dbReference type="RefSeq" id="WP_114187497.1">
    <property type="nucleotide sequence ID" value="NZ_BJYU01000044.1"/>
</dbReference>
<dbReference type="OrthoDB" id="7926359at2"/>
<gene>
    <name evidence="2" type="ORF">MAE02_32810</name>
</gene>
<evidence type="ECO:0000313" key="2">
    <source>
        <dbReference type="EMBL" id="GEO15585.1"/>
    </source>
</evidence>